<keyword evidence="3" id="KW-1003">Cell membrane</keyword>
<feature type="transmembrane region" description="Helical" evidence="7">
    <location>
        <begin position="280"/>
        <end position="298"/>
    </location>
</feature>
<keyword evidence="4 7" id="KW-0812">Transmembrane</keyword>
<feature type="transmembrane region" description="Helical" evidence="7">
    <location>
        <begin position="205"/>
        <end position="228"/>
    </location>
</feature>
<dbReference type="InterPro" id="IPR020846">
    <property type="entry name" value="MFS_dom"/>
</dbReference>
<keyword evidence="5 7" id="KW-1133">Transmembrane helix</keyword>
<evidence type="ECO:0000256" key="7">
    <source>
        <dbReference type="SAM" id="Phobius"/>
    </source>
</evidence>
<protein>
    <submittedName>
        <fullName evidence="8">Major facilitator superfamily MFS_1</fullName>
    </submittedName>
</protein>
<name>A0A101EQW4_9THEM</name>
<dbReference type="Pfam" id="PF07690">
    <property type="entry name" value="MFS_1"/>
    <property type="match status" value="1"/>
</dbReference>
<dbReference type="GO" id="GO:0022857">
    <property type="term" value="F:transmembrane transporter activity"/>
    <property type="evidence" value="ECO:0007669"/>
    <property type="project" value="InterPro"/>
</dbReference>
<feature type="transmembrane region" description="Helical" evidence="7">
    <location>
        <begin position="158"/>
        <end position="184"/>
    </location>
</feature>
<dbReference type="InterPro" id="IPR011701">
    <property type="entry name" value="MFS"/>
</dbReference>
<feature type="transmembrane region" description="Helical" evidence="7">
    <location>
        <begin position="337"/>
        <end position="356"/>
    </location>
</feature>
<dbReference type="PANTHER" id="PTHR43266:SF2">
    <property type="entry name" value="MAJOR FACILITATOR SUPERFAMILY (MFS) PROFILE DOMAIN-CONTAINING PROTEIN"/>
    <property type="match status" value="1"/>
</dbReference>
<evidence type="ECO:0000256" key="1">
    <source>
        <dbReference type="ARBA" id="ARBA00004651"/>
    </source>
</evidence>
<evidence type="ECO:0000256" key="3">
    <source>
        <dbReference type="ARBA" id="ARBA00022475"/>
    </source>
</evidence>
<dbReference type="PANTHER" id="PTHR43266">
    <property type="entry name" value="MACROLIDE-EFFLUX PROTEIN"/>
    <property type="match status" value="1"/>
</dbReference>
<dbReference type="PRINTS" id="PR01988">
    <property type="entry name" value="EXPORTERBACE"/>
</dbReference>
<organism evidence="8 9">
    <name type="scientific">Thermotoga petrophila</name>
    <dbReference type="NCBI Taxonomy" id="93929"/>
    <lineage>
        <taxon>Bacteria</taxon>
        <taxon>Thermotogati</taxon>
        <taxon>Thermotogota</taxon>
        <taxon>Thermotogae</taxon>
        <taxon>Thermotogales</taxon>
        <taxon>Thermotogaceae</taxon>
        <taxon>Thermotoga</taxon>
    </lineage>
</organism>
<accession>A0A101EQW4</accession>
<reference evidence="8 9" key="1">
    <citation type="journal article" date="2015" name="MBio">
        <title>Genome-Resolved Metagenomic Analysis Reveals Roles for Candidate Phyla and Other Microbial Community Members in Biogeochemical Transformations in Oil Reservoirs.</title>
        <authorList>
            <person name="Hu P."/>
            <person name="Tom L."/>
            <person name="Singh A."/>
            <person name="Thomas B.C."/>
            <person name="Baker B.J."/>
            <person name="Piceno Y.M."/>
            <person name="Andersen G.L."/>
            <person name="Banfield J.F."/>
        </authorList>
    </citation>
    <scope>NUCLEOTIDE SEQUENCE [LARGE SCALE GENOMIC DNA]</scope>
    <source>
        <strain evidence="8">46_26</strain>
    </source>
</reference>
<dbReference type="AlphaFoldDB" id="A0A101EQW4"/>
<dbReference type="SUPFAM" id="SSF103473">
    <property type="entry name" value="MFS general substrate transporter"/>
    <property type="match status" value="1"/>
</dbReference>
<evidence type="ECO:0000313" key="8">
    <source>
        <dbReference type="EMBL" id="KUK22984.1"/>
    </source>
</evidence>
<keyword evidence="6 7" id="KW-0472">Membrane</keyword>
<dbReference type="Proteomes" id="UP000058636">
    <property type="component" value="Unassembled WGS sequence"/>
</dbReference>
<dbReference type="PROSITE" id="PS50850">
    <property type="entry name" value="MFS"/>
    <property type="match status" value="1"/>
</dbReference>
<sequence>MNRNLLLFASGSFVSLIGTRIYQVALAWWLYSKTGSSEYVGLFMISSFLPAIIVSPFAGTVVDRHSRRNMMVVMDILRGVLFMYLFLMEYFSELTMALLLIVTVLVSVFDSFFNPAVDSLLPDLVRKENLVRANSLYRLLKNLSKILGPALGSLLLKVVGLAGVILINSLSFLISGIFEMFIKVEEKHLKKVSKERNMWQDIKSALLYIRSVRFILVTILVIAIMNFFTGSMHVLLPEHVSKLGKSEWVYGTLMSMLSFGGLIVTFLMATIRTRASVKTLGLNLVGYGLAVFVFAMTGNHWLMFAMYFLIGIFQTLFNINVITLLQLAIPEEMRGKIFSLISAVSFSLLPVSYGFFGFLSSYVATAHIFITTSMALIAGGVLISLQRFEG</sequence>
<dbReference type="PATRIC" id="fig|93930.3.peg.1771"/>
<gene>
    <name evidence="8" type="ORF">XD57_0917</name>
</gene>
<feature type="transmembrane region" description="Helical" evidence="7">
    <location>
        <begin position="82"/>
        <end position="109"/>
    </location>
</feature>
<dbReference type="RefSeq" id="WP_004081535.1">
    <property type="nucleotide sequence ID" value="NZ_DAITJQ010000001.1"/>
</dbReference>
<feature type="transmembrane region" description="Helical" evidence="7">
    <location>
        <begin position="39"/>
        <end position="62"/>
    </location>
</feature>
<evidence type="ECO:0000256" key="5">
    <source>
        <dbReference type="ARBA" id="ARBA00022989"/>
    </source>
</evidence>
<dbReference type="Gene3D" id="1.20.1250.20">
    <property type="entry name" value="MFS general substrate transporter like domains"/>
    <property type="match status" value="1"/>
</dbReference>
<proteinExistence type="predicted"/>
<evidence type="ECO:0000256" key="6">
    <source>
        <dbReference type="ARBA" id="ARBA00023136"/>
    </source>
</evidence>
<keyword evidence="2" id="KW-0813">Transport</keyword>
<dbReference type="InterPro" id="IPR022324">
    <property type="entry name" value="Bacilysin_exporter_BacE_put"/>
</dbReference>
<dbReference type="OMA" id="VQVWHVY"/>
<dbReference type="EMBL" id="LGFG01000067">
    <property type="protein sequence ID" value="KUK22984.1"/>
    <property type="molecule type" value="Genomic_DNA"/>
</dbReference>
<evidence type="ECO:0000256" key="4">
    <source>
        <dbReference type="ARBA" id="ARBA00022692"/>
    </source>
</evidence>
<evidence type="ECO:0000256" key="2">
    <source>
        <dbReference type="ARBA" id="ARBA00022448"/>
    </source>
</evidence>
<dbReference type="GO" id="GO:0005886">
    <property type="term" value="C:plasma membrane"/>
    <property type="evidence" value="ECO:0007669"/>
    <property type="project" value="UniProtKB-SubCell"/>
</dbReference>
<feature type="transmembrane region" description="Helical" evidence="7">
    <location>
        <begin position="248"/>
        <end position="268"/>
    </location>
</feature>
<dbReference type="CDD" id="cd06173">
    <property type="entry name" value="MFS_MefA_like"/>
    <property type="match status" value="1"/>
</dbReference>
<comment type="subcellular location">
    <subcellularLocation>
        <location evidence="1">Cell membrane</location>
        <topology evidence="1">Multi-pass membrane protein</topology>
    </subcellularLocation>
</comment>
<dbReference type="InterPro" id="IPR036259">
    <property type="entry name" value="MFS_trans_sf"/>
</dbReference>
<feature type="transmembrane region" description="Helical" evidence="7">
    <location>
        <begin position="304"/>
        <end position="325"/>
    </location>
</feature>
<evidence type="ECO:0000313" key="9">
    <source>
        <dbReference type="Proteomes" id="UP000058636"/>
    </source>
</evidence>
<comment type="caution">
    <text evidence="8">The sequence shown here is derived from an EMBL/GenBank/DDBJ whole genome shotgun (WGS) entry which is preliminary data.</text>
</comment>
<feature type="transmembrane region" description="Helical" evidence="7">
    <location>
        <begin position="362"/>
        <end position="385"/>
    </location>
</feature>